<evidence type="ECO:0000256" key="4">
    <source>
        <dbReference type="ARBA" id="ARBA00022448"/>
    </source>
</evidence>
<proteinExistence type="inferred from homology"/>
<evidence type="ECO:0000256" key="7">
    <source>
        <dbReference type="ARBA" id="ARBA00022795"/>
    </source>
</evidence>
<evidence type="ECO:0000256" key="11">
    <source>
        <dbReference type="ARBA" id="ARBA00023143"/>
    </source>
</evidence>
<accession>Q1YV73</accession>
<evidence type="ECO:0000256" key="13">
    <source>
        <dbReference type="RuleBase" id="RU362069"/>
    </source>
</evidence>
<comment type="subcellular location">
    <subcellularLocation>
        <location evidence="13">Cell membrane</location>
        <topology evidence="13">Multi-pass membrane protein</topology>
    </subcellularLocation>
    <subcellularLocation>
        <location evidence="13">Bacterial flagellum basal body</location>
    </subcellularLocation>
</comment>
<keyword evidence="4 13" id="KW-0813">Transport</keyword>
<keyword evidence="12 13" id="KW-1006">Bacterial flagellum protein export</keyword>
<feature type="chain" id="PRO_5004198273" description="Flagellar biosynthetic protein FliP" evidence="14">
    <location>
        <begin position="30"/>
        <end position="256"/>
    </location>
</feature>
<keyword evidence="7 13" id="KW-1005">Bacterial flagellum biogenesis</keyword>
<evidence type="ECO:0000256" key="8">
    <source>
        <dbReference type="ARBA" id="ARBA00022927"/>
    </source>
</evidence>
<dbReference type="GO" id="GO:0009425">
    <property type="term" value="C:bacterial-type flagellum basal body"/>
    <property type="evidence" value="ECO:0007669"/>
    <property type="project" value="UniProtKB-SubCell"/>
</dbReference>
<dbReference type="EMBL" id="AAPI01000001">
    <property type="protein sequence ID" value="EAS47835.1"/>
    <property type="molecule type" value="Genomic_DNA"/>
</dbReference>
<dbReference type="PRINTS" id="PR01302">
    <property type="entry name" value="TYPE3IMPPROT"/>
</dbReference>
<evidence type="ECO:0000313" key="16">
    <source>
        <dbReference type="Proteomes" id="UP000005555"/>
    </source>
</evidence>
<name>Q1YV73_9GAMM</name>
<feature type="transmembrane region" description="Helical" evidence="13">
    <location>
        <begin position="197"/>
        <end position="221"/>
    </location>
</feature>
<dbReference type="NCBIfam" id="TIGR01103">
    <property type="entry name" value="fliP"/>
    <property type="match status" value="1"/>
</dbReference>
<gene>
    <name evidence="13" type="primary">fliP</name>
    <name evidence="15" type="ORF">GB2207_08501</name>
</gene>
<dbReference type="OrthoDB" id="9805111at2"/>
<comment type="similarity">
    <text evidence="2 13">Belongs to the FliP/MopC/SpaP family.</text>
</comment>
<keyword evidence="16" id="KW-1185">Reference proteome</keyword>
<keyword evidence="5 13" id="KW-1003">Cell membrane</keyword>
<feature type="transmembrane region" description="Helical" evidence="13">
    <location>
        <begin position="96"/>
        <end position="119"/>
    </location>
</feature>
<comment type="caution">
    <text evidence="15">The sequence shown here is derived from an EMBL/GenBank/DDBJ whole genome shotgun (WGS) entry which is preliminary data.</text>
</comment>
<keyword evidence="14" id="KW-0732">Signal</keyword>
<evidence type="ECO:0000313" key="15">
    <source>
        <dbReference type="EMBL" id="EAS47835.1"/>
    </source>
</evidence>
<evidence type="ECO:0000256" key="14">
    <source>
        <dbReference type="SAM" id="SignalP"/>
    </source>
</evidence>
<dbReference type="NCBIfam" id="NF009438">
    <property type="entry name" value="PRK12797.1"/>
    <property type="match status" value="1"/>
</dbReference>
<evidence type="ECO:0000256" key="10">
    <source>
        <dbReference type="ARBA" id="ARBA00023136"/>
    </source>
</evidence>
<sequence>MTVKKTLLSKFFIAAVALVAAAVALPATAQVGLPVVNMIDDGSGGTKYSLTLQLLALMSVLTLLPSLLLMMTSFVRIIIVFSLLRQALGTAQTPPNQVLVGLALFLTLFIMSPVLTSVYDDAITPYFEEQISFETAVAAAEAPVRTFMLNQTRESDIGMFLEIADNTEVIEPADVPFLTLVPAFITSELKSAFSIGFLIYIPFVIIDLVVASVLMSMGMMMLSPMMISMPFKLMLFVLVDGWTLIMGSLTASFALS</sequence>
<feature type="transmembrane region" description="Helical" evidence="13">
    <location>
        <begin position="233"/>
        <end position="255"/>
    </location>
</feature>
<dbReference type="HOGENOM" id="CLU_042028_0_1_6"/>
<dbReference type="Proteomes" id="UP000005555">
    <property type="component" value="Unassembled WGS sequence"/>
</dbReference>
<dbReference type="PROSITE" id="PS01061">
    <property type="entry name" value="FLIP_2"/>
    <property type="match status" value="1"/>
</dbReference>
<keyword evidence="10 13" id="KW-0472">Membrane</keyword>
<feature type="signal peptide" evidence="14">
    <location>
        <begin position="1"/>
        <end position="29"/>
    </location>
</feature>
<keyword evidence="15" id="KW-0969">Cilium</keyword>
<evidence type="ECO:0000256" key="9">
    <source>
        <dbReference type="ARBA" id="ARBA00022989"/>
    </source>
</evidence>
<keyword evidence="9 13" id="KW-1133">Transmembrane helix</keyword>
<dbReference type="AlphaFoldDB" id="Q1YV73"/>
<keyword evidence="11" id="KW-0975">Bacterial flagellum</keyword>
<comment type="function">
    <text evidence="1 13">Plays a role in the flagellum-specific transport system.</text>
</comment>
<dbReference type="PANTHER" id="PTHR30587:SF0">
    <property type="entry name" value="FLAGELLAR BIOSYNTHETIC PROTEIN FLIP"/>
    <property type="match status" value="1"/>
</dbReference>
<evidence type="ECO:0000256" key="2">
    <source>
        <dbReference type="ARBA" id="ARBA00006257"/>
    </source>
</evidence>
<reference evidence="15 16" key="1">
    <citation type="submission" date="2006-03" db="EMBL/GenBank/DDBJ databases">
        <authorList>
            <person name="Giovannoni S.J."/>
            <person name="Cho J.-C."/>
            <person name="Ferriera S."/>
            <person name="Johnson J."/>
            <person name="Kravitz S."/>
            <person name="Halpern A."/>
            <person name="Remington K."/>
            <person name="Beeson K."/>
            <person name="Tran B."/>
            <person name="Rogers Y.-H."/>
            <person name="Friedman R."/>
            <person name="Venter J.C."/>
        </authorList>
    </citation>
    <scope>NUCLEOTIDE SEQUENCE [LARGE SCALE GENOMIC DNA]</scope>
    <source>
        <strain evidence="15 16">HTCC2207</strain>
    </source>
</reference>
<dbReference type="InterPro" id="IPR005837">
    <property type="entry name" value="FliP"/>
</dbReference>
<keyword evidence="15" id="KW-0282">Flagellum</keyword>
<dbReference type="InterPro" id="IPR005838">
    <property type="entry name" value="T3SS_IM_P"/>
</dbReference>
<keyword evidence="8 13" id="KW-0653">Protein transport</keyword>
<organism evidence="15 16">
    <name type="scientific">gamma proteobacterium HTCC2207</name>
    <dbReference type="NCBI Taxonomy" id="314287"/>
    <lineage>
        <taxon>Bacteria</taxon>
        <taxon>Pseudomonadati</taxon>
        <taxon>Pseudomonadota</taxon>
        <taxon>Gammaproteobacteria</taxon>
        <taxon>Cellvibrionales</taxon>
        <taxon>Porticoccaceae</taxon>
        <taxon>SAR92 clade</taxon>
    </lineage>
</organism>
<dbReference type="Pfam" id="PF00813">
    <property type="entry name" value="FliP"/>
    <property type="match status" value="1"/>
</dbReference>
<keyword evidence="15" id="KW-0966">Cell projection</keyword>
<protein>
    <recommendedName>
        <fullName evidence="3 13">Flagellar biosynthetic protein FliP</fullName>
    </recommendedName>
</protein>
<dbReference type="GO" id="GO:0044781">
    <property type="term" value="P:bacterial-type flagellum organization"/>
    <property type="evidence" value="ECO:0007669"/>
    <property type="project" value="UniProtKB-UniRule"/>
</dbReference>
<feature type="transmembrane region" description="Helical" evidence="13">
    <location>
        <begin position="53"/>
        <end position="84"/>
    </location>
</feature>
<evidence type="ECO:0000256" key="5">
    <source>
        <dbReference type="ARBA" id="ARBA00022475"/>
    </source>
</evidence>
<keyword evidence="6 13" id="KW-0812">Transmembrane</keyword>
<dbReference type="STRING" id="314287.GB2207_08501"/>
<evidence type="ECO:0000256" key="12">
    <source>
        <dbReference type="ARBA" id="ARBA00023225"/>
    </source>
</evidence>
<dbReference type="GO" id="GO:0009306">
    <property type="term" value="P:protein secretion"/>
    <property type="evidence" value="ECO:0007669"/>
    <property type="project" value="UniProtKB-UniRule"/>
</dbReference>
<dbReference type="GO" id="GO:0005886">
    <property type="term" value="C:plasma membrane"/>
    <property type="evidence" value="ECO:0007669"/>
    <property type="project" value="UniProtKB-SubCell"/>
</dbReference>
<dbReference type="PRINTS" id="PR00951">
    <property type="entry name" value="FLGBIOSNFLIP"/>
</dbReference>
<dbReference type="eggNOG" id="COG1338">
    <property type="taxonomic scope" value="Bacteria"/>
</dbReference>
<evidence type="ECO:0000256" key="3">
    <source>
        <dbReference type="ARBA" id="ARBA00021714"/>
    </source>
</evidence>
<evidence type="ECO:0000256" key="1">
    <source>
        <dbReference type="ARBA" id="ARBA00003663"/>
    </source>
</evidence>
<evidence type="ECO:0000256" key="6">
    <source>
        <dbReference type="ARBA" id="ARBA00022692"/>
    </source>
</evidence>
<dbReference type="PANTHER" id="PTHR30587">
    <property type="entry name" value="FLAGELLAR BIOSYNTHETIC PROTEIN FLIP"/>
    <property type="match status" value="1"/>
</dbReference>